<protein>
    <submittedName>
        <fullName evidence="1">Uncharacterized protein</fullName>
    </submittedName>
</protein>
<dbReference type="EMBL" id="WISR01000207">
    <property type="protein sequence ID" value="MQW36049.1"/>
    <property type="molecule type" value="Genomic_DNA"/>
</dbReference>
<dbReference type="Proteomes" id="UP000429484">
    <property type="component" value="Unassembled WGS sequence"/>
</dbReference>
<proteinExistence type="predicted"/>
<evidence type="ECO:0000313" key="2">
    <source>
        <dbReference type="Proteomes" id="UP000429484"/>
    </source>
</evidence>
<sequence>MEHMRLNKVKARGKWYVYLRDEKTAIIRGFDGSETDLEKLIAEKLEAHREPSPMEKARYRAGWRMEMARYLHKVTKARANRRSLAYDLSIESIFDRLQGQTDACEVTGIPFVYTPKDSDTGWHRRPFAPSIDRKDNRFAYTSDNIRIVAVCVNISINEWGVGVFEEMCRGFVERQENVLQK</sequence>
<dbReference type="Gene3D" id="3.30.40.220">
    <property type="match status" value="1"/>
</dbReference>
<comment type="caution">
    <text evidence="1">The sequence shown here is derived from an EMBL/GenBank/DDBJ whole genome shotgun (WGS) entry which is preliminary data.</text>
</comment>
<reference evidence="1 2" key="1">
    <citation type="journal article" date="2013" name="Genome Biol.">
        <title>Comparative genomics of the core and accessory genomes of 48 Sinorhizobium strains comprising five genospecies.</title>
        <authorList>
            <person name="Sugawara M."/>
            <person name="Epstein B."/>
            <person name="Badgley B.D."/>
            <person name="Unno T."/>
            <person name="Xu L."/>
            <person name="Reese J."/>
            <person name="Gyaneshwar P."/>
            <person name="Denny R."/>
            <person name="Mudge J."/>
            <person name="Bharti A.K."/>
            <person name="Farmer A.D."/>
            <person name="May G.D."/>
            <person name="Woodward J.E."/>
            <person name="Medigue C."/>
            <person name="Vallenet D."/>
            <person name="Lajus A."/>
            <person name="Rouy Z."/>
            <person name="Martinez-Vaz B."/>
            <person name="Tiffin P."/>
            <person name="Young N.D."/>
            <person name="Sadowsky M.J."/>
        </authorList>
    </citation>
    <scope>NUCLEOTIDE SEQUENCE [LARGE SCALE GENOMIC DNA]</scope>
    <source>
        <strain evidence="1 2">N6B1</strain>
    </source>
</reference>
<dbReference type="AlphaFoldDB" id="A0AAW9TV81"/>
<name>A0AAW9TV81_RHIML</name>
<organism evidence="1 2">
    <name type="scientific">Rhizobium meliloti</name>
    <name type="common">Ensifer meliloti</name>
    <name type="synonym">Sinorhizobium meliloti</name>
    <dbReference type="NCBI Taxonomy" id="382"/>
    <lineage>
        <taxon>Bacteria</taxon>
        <taxon>Pseudomonadati</taxon>
        <taxon>Pseudomonadota</taxon>
        <taxon>Alphaproteobacteria</taxon>
        <taxon>Hyphomicrobiales</taxon>
        <taxon>Rhizobiaceae</taxon>
        <taxon>Sinorhizobium/Ensifer group</taxon>
        <taxon>Sinorhizobium</taxon>
    </lineage>
</organism>
<evidence type="ECO:0000313" key="1">
    <source>
        <dbReference type="EMBL" id="MQW36049.1"/>
    </source>
</evidence>
<accession>A0AAW9TV81</accession>
<gene>
    <name evidence="1" type="ORF">GHK53_25585</name>
</gene>